<accession>A0A1D1W9C2</accession>
<reference evidence="2 3" key="1">
    <citation type="journal article" date="2016" name="Nat. Commun.">
        <title>Extremotolerant tardigrade genome and improved radiotolerance of human cultured cells by tardigrade-unique protein.</title>
        <authorList>
            <person name="Hashimoto T."/>
            <person name="Horikawa D.D."/>
            <person name="Saito Y."/>
            <person name="Kuwahara H."/>
            <person name="Kozuka-Hata H."/>
            <person name="Shin-I T."/>
            <person name="Minakuchi Y."/>
            <person name="Ohishi K."/>
            <person name="Motoyama A."/>
            <person name="Aizu T."/>
            <person name="Enomoto A."/>
            <person name="Kondo K."/>
            <person name="Tanaka S."/>
            <person name="Hara Y."/>
            <person name="Koshikawa S."/>
            <person name="Sagara H."/>
            <person name="Miura T."/>
            <person name="Yokobori S."/>
            <person name="Miyagawa K."/>
            <person name="Suzuki Y."/>
            <person name="Kubo T."/>
            <person name="Oyama M."/>
            <person name="Kohara Y."/>
            <person name="Fujiyama A."/>
            <person name="Arakawa K."/>
            <person name="Katayama T."/>
            <person name="Toyoda A."/>
            <person name="Kunieda T."/>
        </authorList>
    </citation>
    <scope>NUCLEOTIDE SEQUENCE [LARGE SCALE GENOMIC DNA]</scope>
    <source>
        <strain evidence="2 3">YOKOZUNA-1</strain>
    </source>
</reference>
<sequence length="185" mass="20309">MAEVEVSTEHVQQEDRSDDGRLVIDEEAHIERVTGRVSAEFTNKAAPTATKEDNDDKDDTSGASPIKRGHGRPAKGAANGAMRSNKINTAQTSQPRSKAKEPELVDCSEDEDLEEDDNRESANEVFKDAVFHSTAAVEKMKDITGQTAKKQRLSHRKIPNTSGKIVINVPLFATSGTKLRFVHIQ</sequence>
<dbReference type="AlphaFoldDB" id="A0A1D1W9C2"/>
<keyword evidence="3" id="KW-1185">Reference proteome</keyword>
<proteinExistence type="predicted"/>
<organism evidence="2 3">
    <name type="scientific">Ramazzottius varieornatus</name>
    <name type="common">Water bear</name>
    <name type="synonym">Tardigrade</name>
    <dbReference type="NCBI Taxonomy" id="947166"/>
    <lineage>
        <taxon>Eukaryota</taxon>
        <taxon>Metazoa</taxon>
        <taxon>Ecdysozoa</taxon>
        <taxon>Tardigrada</taxon>
        <taxon>Eutardigrada</taxon>
        <taxon>Parachela</taxon>
        <taxon>Hypsibioidea</taxon>
        <taxon>Ramazzottiidae</taxon>
        <taxon>Ramazzottius</taxon>
    </lineage>
</organism>
<feature type="compositionally biased region" description="Acidic residues" evidence="1">
    <location>
        <begin position="104"/>
        <end position="118"/>
    </location>
</feature>
<feature type="compositionally biased region" description="Basic and acidic residues" evidence="1">
    <location>
        <begin position="7"/>
        <end position="34"/>
    </location>
</feature>
<name>A0A1D1W9C2_RAMVA</name>
<evidence type="ECO:0000313" key="2">
    <source>
        <dbReference type="EMBL" id="GAV08908.1"/>
    </source>
</evidence>
<protein>
    <submittedName>
        <fullName evidence="2">Uncharacterized protein</fullName>
    </submittedName>
</protein>
<gene>
    <name evidence="2" type="primary">RvY_18532</name>
    <name evidence="2" type="synonym">RvY_18532.1</name>
    <name evidence="2" type="ORF">RvY_18532-1</name>
</gene>
<feature type="compositionally biased region" description="Polar residues" evidence="1">
    <location>
        <begin position="85"/>
        <end position="96"/>
    </location>
</feature>
<evidence type="ECO:0000313" key="3">
    <source>
        <dbReference type="Proteomes" id="UP000186922"/>
    </source>
</evidence>
<comment type="caution">
    <text evidence="2">The sequence shown here is derived from an EMBL/GenBank/DDBJ whole genome shotgun (WGS) entry which is preliminary data.</text>
</comment>
<dbReference type="EMBL" id="BDGG01000019">
    <property type="protein sequence ID" value="GAV08908.1"/>
    <property type="molecule type" value="Genomic_DNA"/>
</dbReference>
<evidence type="ECO:0000256" key="1">
    <source>
        <dbReference type="SAM" id="MobiDB-lite"/>
    </source>
</evidence>
<dbReference type="Proteomes" id="UP000186922">
    <property type="component" value="Unassembled WGS sequence"/>
</dbReference>
<feature type="region of interest" description="Disordered" evidence="1">
    <location>
        <begin position="1"/>
        <end position="121"/>
    </location>
</feature>